<gene>
    <name evidence="2" type="ORF">IPP15_02240</name>
</gene>
<dbReference type="PROSITE" id="PS51257">
    <property type="entry name" value="PROKAR_LIPOPROTEIN"/>
    <property type="match status" value="1"/>
</dbReference>
<organism evidence="2 3">
    <name type="scientific">Candidatus Opimibacter skivensis</name>
    <dbReference type="NCBI Taxonomy" id="2982028"/>
    <lineage>
        <taxon>Bacteria</taxon>
        <taxon>Pseudomonadati</taxon>
        <taxon>Bacteroidota</taxon>
        <taxon>Saprospiria</taxon>
        <taxon>Saprospirales</taxon>
        <taxon>Saprospiraceae</taxon>
        <taxon>Candidatus Opimibacter</taxon>
    </lineage>
</organism>
<evidence type="ECO:0008006" key="4">
    <source>
        <dbReference type="Google" id="ProtNLM"/>
    </source>
</evidence>
<reference evidence="2 3" key="1">
    <citation type="submission" date="2020-10" db="EMBL/GenBank/DDBJ databases">
        <title>Connecting structure to function with the recovery of over 1000 high-quality activated sludge metagenome-assembled genomes encoding full-length rRNA genes using long-read sequencing.</title>
        <authorList>
            <person name="Singleton C.M."/>
            <person name="Petriglieri F."/>
            <person name="Kristensen J.M."/>
            <person name="Kirkegaard R.H."/>
            <person name="Michaelsen T.Y."/>
            <person name="Andersen M.H."/>
            <person name="Karst S.M."/>
            <person name="Dueholm M.S."/>
            <person name="Nielsen P.H."/>
            <person name="Albertsen M."/>
        </authorList>
    </citation>
    <scope>NUCLEOTIDE SEQUENCE [LARGE SCALE GENOMIC DNA]</scope>
    <source>
        <strain evidence="2">Ribe_18-Q3-R11-54_MAXAC.273</strain>
    </source>
</reference>
<name>A0A9D7SSC6_9BACT</name>
<accession>A0A9D7SSC6</accession>
<feature type="signal peptide" evidence="1">
    <location>
        <begin position="1"/>
        <end position="19"/>
    </location>
</feature>
<dbReference type="Proteomes" id="UP000808337">
    <property type="component" value="Unassembled WGS sequence"/>
</dbReference>
<keyword evidence="1" id="KW-0732">Signal</keyword>
<evidence type="ECO:0000313" key="3">
    <source>
        <dbReference type="Proteomes" id="UP000808337"/>
    </source>
</evidence>
<dbReference type="EMBL" id="JADKGY010000001">
    <property type="protein sequence ID" value="MBK9981239.1"/>
    <property type="molecule type" value="Genomic_DNA"/>
</dbReference>
<dbReference type="AlphaFoldDB" id="A0A9D7SSC6"/>
<protein>
    <recommendedName>
        <fullName evidence="4">Lipoprotein</fullName>
    </recommendedName>
</protein>
<sequence length="49" mass="5170">MKVSSLKYLLILLGFVACVTMTTSCNKGYGCPSDFHVDANSEVPAAPSC</sequence>
<feature type="chain" id="PRO_5039359646" description="Lipoprotein" evidence="1">
    <location>
        <begin position="20"/>
        <end position="49"/>
    </location>
</feature>
<evidence type="ECO:0000256" key="1">
    <source>
        <dbReference type="SAM" id="SignalP"/>
    </source>
</evidence>
<proteinExistence type="predicted"/>
<evidence type="ECO:0000313" key="2">
    <source>
        <dbReference type="EMBL" id="MBK9981239.1"/>
    </source>
</evidence>
<comment type="caution">
    <text evidence="2">The sequence shown here is derived from an EMBL/GenBank/DDBJ whole genome shotgun (WGS) entry which is preliminary data.</text>
</comment>